<dbReference type="EMBL" id="BSNS01000007">
    <property type="protein sequence ID" value="GLQ54054.1"/>
    <property type="molecule type" value="Genomic_DNA"/>
</dbReference>
<evidence type="ECO:0000313" key="7">
    <source>
        <dbReference type="Proteomes" id="UP001156691"/>
    </source>
</evidence>
<evidence type="ECO:0000313" key="6">
    <source>
        <dbReference type="EMBL" id="GLQ54054.1"/>
    </source>
</evidence>
<dbReference type="InterPro" id="IPR046335">
    <property type="entry name" value="LacI/GalR-like_sensor"/>
</dbReference>
<dbReference type="InterPro" id="IPR000843">
    <property type="entry name" value="HTH_LacI"/>
</dbReference>
<evidence type="ECO:0000256" key="4">
    <source>
        <dbReference type="ARBA" id="ARBA00023163"/>
    </source>
</evidence>
<keyword evidence="2" id="KW-0805">Transcription regulation</keyword>
<proteinExistence type="predicted"/>
<keyword evidence="4" id="KW-0804">Transcription</keyword>
<dbReference type="CDD" id="cd01392">
    <property type="entry name" value="HTH_LacI"/>
    <property type="match status" value="1"/>
</dbReference>
<name>A0ABQ5W1W5_9HYPH</name>
<accession>A0ABQ5W1W5</accession>
<dbReference type="PANTHER" id="PTHR30146">
    <property type="entry name" value="LACI-RELATED TRANSCRIPTIONAL REPRESSOR"/>
    <property type="match status" value="1"/>
</dbReference>
<evidence type="ECO:0000256" key="3">
    <source>
        <dbReference type="ARBA" id="ARBA00023125"/>
    </source>
</evidence>
<keyword evidence="7" id="KW-1185">Reference proteome</keyword>
<keyword evidence="3" id="KW-0238">DNA-binding</keyword>
<evidence type="ECO:0000256" key="1">
    <source>
        <dbReference type="ARBA" id="ARBA00022491"/>
    </source>
</evidence>
<feature type="domain" description="HTH lacI-type" evidence="5">
    <location>
        <begin position="1"/>
        <end position="52"/>
    </location>
</feature>
<dbReference type="Gene3D" id="1.10.260.40">
    <property type="entry name" value="lambda repressor-like DNA-binding domains"/>
    <property type="match status" value="1"/>
</dbReference>
<dbReference type="Pfam" id="PF00356">
    <property type="entry name" value="LacI"/>
    <property type="match status" value="1"/>
</dbReference>
<dbReference type="CDD" id="cd06284">
    <property type="entry name" value="PBP1_LacI-like"/>
    <property type="match status" value="1"/>
</dbReference>
<sequence>MADIARVAEVNAGTVSRALAGSTLVNAETRQRVLAVAEELGYVLPAARAAREEREKNILIALNDIANPFFSDVVSALAEVAQEGGYGVLIGNTFSRPDIERRIAHTFLAGTVEGLVIQTGHVPKELARVPDLARRAVAVAVPIEGWALTTVGIDEFAAASEAVAYLVALGHKDIAHIAGPPAPTNADRERGYRAAMAAAGLAVDPSRIVLGNNTMRSGQEAAMVLLSRLPAPTAIFCANDEMAIGAITICKQKGLRVPQDISIVGFDDVDIAEFYDPPLTTVRQPRRELGRRAMVELLTLLEESDREAGERIVLPHTLVVRGSTDRRE</sequence>
<dbReference type="Gene3D" id="3.40.50.2300">
    <property type="match status" value="2"/>
</dbReference>
<gene>
    <name evidence="6" type="ORF">GCM10010862_13130</name>
</gene>
<dbReference type="InterPro" id="IPR028082">
    <property type="entry name" value="Peripla_BP_I"/>
</dbReference>
<comment type="caution">
    <text evidence="6">The sequence shown here is derived from an EMBL/GenBank/DDBJ whole genome shotgun (WGS) entry which is preliminary data.</text>
</comment>
<dbReference type="PROSITE" id="PS50932">
    <property type="entry name" value="HTH_LACI_2"/>
    <property type="match status" value="1"/>
</dbReference>
<dbReference type="SUPFAM" id="SSF47413">
    <property type="entry name" value="lambda repressor-like DNA-binding domains"/>
    <property type="match status" value="1"/>
</dbReference>
<evidence type="ECO:0000259" key="5">
    <source>
        <dbReference type="PROSITE" id="PS50932"/>
    </source>
</evidence>
<organism evidence="6 7">
    <name type="scientific">Devosia nitrariae</name>
    <dbReference type="NCBI Taxonomy" id="2071872"/>
    <lineage>
        <taxon>Bacteria</taxon>
        <taxon>Pseudomonadati</taxon>
        <taxon>Pseudomonadota</taxon>
        <taxon>Alphaproteobacteria</taxon>
        <taxon>Hyphomicrobiales</taxon>
        <taxon>Devosiaceae</taxon>
        <taxon>Devosia</taxon>
    </lineage>
</organism>
<protein>
    <submittedName>
        <fullName evidence="6">LacI family transcriptional regulator</fullName>
    </submittedName>
</protein>
<dbReference type="SUPFAM" id="SSF53822">
    <property type="entry name" value="Periplasmic binding protein-like I"/>
    <property type="match status" value="1"/>
</dbReference>
<evidence type="ECO:0000256" key="2">
    <source>
        <dbReference type="ARBA" id="ARBA00023015"/>
    </source>
</evidence>
<dbReference type="SMART" id="SM00354">
    <property type="entry name" value="HTH_LACI"/>
    <property type="match status" value="1"/>
</dbReference>
<keyword evidence="1" id="KW-0678">Repressor</keyword>
<reference evidence="7" key="1">
    <citation type="journal article" date="2019" name="Int. J. Syst. Evol. Microbiol.">
        <title>The Global Catalogue of Microorganisms (GCM) 10K type strain sequencing project: providing services to taxonomists for standard genome sequencing and annotation.</title>
        <authorList>
            <consortium name="The Broad Institute Genomics Platform"/>
            <consortium name="The Broad Institute Genome Sequencing Center for Infectious Disease"/>
            <person name="Wu L."/>
            <person name="Ma J."/>
        </authorList>
    </citation>
    <scope>NUCLEOTIDE SEQUENCE [LARGE SCALE GENOMIC DNA]</scope>
    <source>
        <strain evidence="7">NBRC 112416</strain>
    </source>
</reference>
<dbReference type="Proteomes" id="UP001156691">
    <property type="component" value="Unassembled WGS sequence"/>
</dbReference>
<dbReference type="InterPro" id="IPR010982">
    <property type="entry name" value="Lambda_DNA-bd_dom_sf"/>
</dbReference>
<dbReference type="PANTHER" id="PTHR30146:SF148">
    <property type="entry name" value="HTH-TYPE TRANSCRIPTIONAL REPRESSOR PURR-RELATED"/>
    <property type="match status" value="1"/>
</dbReference>
<dbReference type="Pfam" id="PF13377">
    <property type="entry name" value="Peripla_BP_3"/>
    <property type="match status" value="1"/>
</dbReference>